<name>A0A0V1IBJ9_TRIPS</name>
<evidence type="ECO:0000313" key="1">
    <source>
        <dbReference type="EMBL" id="KRZ20222.1"/>
    </source>
</evidence>
<sequence length="129" mass="14639">MEALRSKVTVVIKLLERKMSNKIQENPVSMFIWGPEKTDAAAVRVGIGSVSSSSEKFPLRICFRVLEFPSLQADSKVVRFARIVFNVDEGIFIIRVMPMRFMLGFSSNRLNDLKFLSSCNLAPFFLSPF</sequence>
<organism evidence="1 2">
    <name type="scientific">Trichinella pseudospiralis</name>
    <name type="common">Parasitic roundworm</name>
    <dbReference type="NCBI Taxonomy" id="6337"/>
    <lineage>
        <taxon>Eukaryota</taxon>
        <taxon>Metazoa</taxon>
        <taxon>Ecdysozoa</taxon>
        <taxon>Nematoda</taxon>
        <taxon>Enoplea</taxon>
        <taxon>Dorylaimia</taxon>
        <taxon>Trichinellida</taxon>
        <taxon>Trichinellidae</taxon>
        <taxon>Trichinella</taxon>
    </lineage>
</organism>
<dbReference type="AlphaFoldDB" id="A0A0V1IBJ9"/>
<proteinExistence type="predicted"/>
<evidence type="ECO:0000313" key="2">
    <source>
        <dbReference type="Proteomes" id="UP000054805"/>
    </source>
</evidence>
<comment type="caution">
    <text evidence="1">The sequence shown here is derived from an EMBL/GenBank/DDBJ whole genome shotgun (WGS) entry which is preliminary data.</text>
</comment>
<dbReference type="EMBL" id="JYDS01000247">
    <property type="protein sequence ID" value="KRZ20222.1"/>
    <property type="molecule type" value="Genomic_DNA"/>
</dbReference>
<gene>
    <name evidence="1" type="ORF">T4B_13854</name>
</gene>
<accession>A0A0V1IBJ9</accession>
<dbReference type="Proteomes" id="UP000054805">
    <property type="component" value="Unassembled WGS sequence"/>
</dbReference>
<protein>
    <submittedName>
        <fullName evidence="1">Uncharacterized protein</fullName>
    </submittedName>
</protein>
<keyword evidence="2" id="KW-1185">Reference proteome</keyword>
<reference evidence="1 2" key="1">
    <citation type="submission" date="2015-01" db="EMBL/GenBank/DDBJ databases">
        <title>Evolution of Trichinella species and genotypes.</title>
        <authorList>
            <person name="Korhonen P.K."/>
            <person name="Edoardo P."/>
            <person name="Giuseppe L.R."/>
            <person name="Gasser R.B."/>
        </authorList>
    </citation>
    <scope>NUCLEOTIDE SEQUENCE [LARGE SCALE GENOMIC DNA]</scope>
    <source>
        <strain evidence="1">ISS588</strain>
    </source>
</reference>